<name>A0ABP0AWG2_9PEZI</name>
<dbReference type="PANTHER" id="PTHR31104">
    <property type="entry name" value="PEPTIDE-N4-(N-ACETYL-BETA-GLUCOSAMINYL)ASPARAGINE AMIDASE A PROTEIN"/>
    <property type="match status" value="1"/>
</dbReference>
<dbReference type="Proteomes" id="UP001642406">
    <property type="component" value="Unassembled WGS sequence"/>
</dbReference>
<evidence type="ECO:0000259" key="2">
    <source>
        <dbReference type="Pfam" id="PF12222"/>
    </source>
</evidence>
<organism evidence="3 4">
    <name type="scientific">Sporothrix bragantina</name>
    <dbReference type="NCBI Taxonomy" id="671064"/>
    <lineage>
        <taxon>Eukaryota</taxon>
        <taxon>Fungi</taxon>
        <taxon>Dikarya</taxon>
        <taxon>Ascomycota</taxon>
        <taxon>Pezizomycotina</taxon>
        <taxon>Sordariomycetes</taxon>
        <taxon>Sordariomycetidae</taxon>
        <taxon>Ophiostomatales</taxon>
        <taxon>Ophiostomataceae</taxon>
        <taxon>Sporothrix</taxon>
    </lineage>
</organism>
<feature type="compositionally biased region" description="Basic and acidic residues" evidence="1">
    <location>
        <begin position="9"/>
        <end position="21"/>
    </location>
</feature>
<feature type="region of interest" description="Disordered" evidence="1">
    <location>
        <begin position="1"/>
        <end position="28"/>
    </location>
</feature>
<dbReference type="EMBL" id="CAWUHC010000006">
    <property type="protein sequence ID" value="CAK7211618.1"/>
    <property type="molecule type" value="Genomic_DNA"/>
</dbReference>
<evidence type="ECO:0000313" key="4">
    <source>
        <dbReference type="Proteomes" id="UP001642406"/>
    </source>
</evidence>
<accession>A0ABP0AWG2</accession>
<gene>
    <name evidence="3" type="ORF">SBRCBS47491_001185</name>
</gene>
<dbReference type="Pfam" id="PF12222">
    <property type="entry name" value="PNGaseA"/>
    <property type="match status" value="1"/>
</dbReference>
<dbReference type="InterPro" id="IPR021102">
    <property type="entry name" value="PNGase_A"/>
</dbReference>
<dbReference type="InterPro" id="IPR056948">
    <property type="entry name" value="PNGaseA_N"/>
</dbReference>
<reference evidence="3 4" key="1">
    <citation type="submission" date="2024-01" db="EMBL/GenBank/DDBJ databases">
        <authorList>
            <person name="Allen C."/>
            <person name="Tagirdzhanova G."/>
        </authorList>
    </citation>
    <scope>NUCLEOTIDE SEQUENCE [LARGE SCALE GENOMIC DNA]</scope>
</reference>
<evidence type="ECO:0000313" key="3">
    <source>
        <dbReference type="EMBL" id="CAK7211618.1"/>
    </source>
</evidence>
<evidence type="ECO:0000256" key="1">
    <source>
        <dbReference type="SAM" id="MobiDB-lite"/>
    </source>
</evidence>
<comment type="caution">
    <text evidence="3">The sequence shown here is derived from an EMBL/GenBank/DDBJ whole genome shotgun (WGS) entry which is preliminary data.</text>
</comment>
<keyword evidence="4" id="KW-1185">Reference proteome</keyword>
<protein>
    <recommendedName>
        <fullName evidence="2">Peptide N-acetyl-beta-D-glucosaminyl asparaginase amidase A N-terminal domain-containing protein</fullName>
    </recommendedName>
</protein>
<sequence>MEESAVPLLEKESLAMLDPKRPSSQYPRPARTWRSRVLSVLLTLGVVLSIPHITPALPETTSASASASKRAESETTELITATITSTISTIKSTTAATPVLDCFQVAPPILTPDGPATDKSSGPSTAKGAVTVTLMNHIFGNSYGAPFVGSYVPPSIPFNRVVMNFTVVSEGRQFDRLALMYLNDTEVWRTSTAEPVKPPGIRWVYLKDMTAYLALWRSPQKVIFDLGNLQNDVYTGSFNATLTATFFQSDVAPGGDGAAPPSDVIIPISARKSAANGVSQFTLPADTAVNTIIDFPRNARRAVFSVSANGQAAEEFWWTNVLQSNTLTFNATENNIFPGFSPFREVQVRIDGQLAGVQWPFPVIFTGGVVPGLHRPIAGIDVFDLREHEIDISPWLPLLCDGKPHTFSIQVAGLDDDGQTATLTETVAASWYVTGKIFVWLDGEDEKSHEESTLSVTTGSLPVVSEGGPTISVTQHALQNATGANETLQYTVSVSRSFSVQGILASGDSKKSSRAVSWTQTLSYSNQGVLSNYGNNQVNTFTVHGSDRATGRSSDDSSSVPYSYAYSSDYEYPVFCNTTTDVTAQGNLTLWADLDQGLRMRVSGAGVFPTGLEAFSNKNGGRYADGSKLDTRVQGTAWFYQTGDGKNSTGFGTTSQMMRLGGFSSAGMLGATPDVALYFRNVKAANQSILFDHEVIAGVEDFSVPETRPTSVVLGDPAYQFAQAPLNGGTGVRMFMGRGGANPEVAVGTDGTVNGGAQAAAVAAQAPLNER</sequence>
<dbReference type="Pfam" id="PF25156">
    <property type="entry name" value="PNGase_A_C"/>
    <property type="match status" value="1"/>
</dbReference>
<proteinExistence type="predicted"/>
<feature type="domain" description="Peptide N-acetyl-beta-D-glucosaminyl asparaginase amidase A N-terminal" evidence="2">
    <location>
        <begin position="125"/>
        <end position="452"/>
    </location>
</feature>